<evidence type="ECO:0000256" key="1">
    <source>
        <dbReference type="ARBA" id="ARBA00022801"/>
    </source>
</evidence>
<dbReference type="OrthoDB" id="282973at2759"/>
<keyword evidence="4" id="KW-0862">Zinc</keyword>
<dbReference type="AlphaFoldDB" id="A0A084QDZ7"/>
<evidence type="ECO:0000256" key="4">
    <source>
        <dbReference type="PIRSR" id="PIRSR000948-1"/>
    </source>
</evidence>
<feature type="chain" id="PRO_5001779139" description="Sphingomyelin phosphodiesterase" evidence="6">
    <location>
        <begin position="22"/>
        <end position="640"/>
    </location>
</feature>
<dbReference type="GO" id="GO:0016798">
    <property type="term" value="F:hydrolase activity, acting on glycosyl bonds"/>
    <property type="evidence" value="ECO:0007669"/>
    <property type="project" value="UniProtKB-KW"/>
</dbReference>
<feature type="binding site" evidence="4">
    <location>
        <position position="390"/>
    </location>
    <ligand>
        <name>Zn(2+)</name>
        <dbReference type="ChEBI" id="CHEBI:29105"/>
        <label>2</label>
    </ligand>
</feature>
<evidence type="ECO:0000256" key="5">
    <source>
        <dbReference type="PIRSR" id="PIRSR000948-2"/>
    </source>
</evidence>
<comment type="similarity">
    <text evidence="3">Belongs to the acid sphingomyelinase family.</text>
</comment>
<dbReference type="GO" id="GO:0006685">
    <property type="term" value="P:sphingomyelin catabolic process"/>
    <property type="evidence" value="ECO:0007669"/>
    <property type="project" value="UniProtKB-UniRule"/>
</dbReference>
<dbReference type="GO" id="GO:0016020">
    <property type="term" value="C:membrane"/>
    <property type="evidence" value="ECO:0007669"/>
    <property type="project" value="GOC"/>
</dbReference>
<evidence type="ECO:0000256" key="2">
    <source>
        <dbReference type="ARBA" id="ARBA00023180"/>
    </source>
</evidence>
<dbReference type="CDD" id="cd00842">
    <property type="entry name" value="MPP_ASMase"/>
    <property type="match status" value="1"/>
</dbReference>
<evidence type="ECO:0000256" key="3">
    <source>
        <dbReference type="PIRNR" id="PIRNR000948"/>
    </source>
</evidence>
<dbReference type="PIRSF" id="PIRSF000948">
    <property type="entry name" value="Sphingomy_PDE"/>
    <property type="match status" value="1"/>
</dbReference>
<dbReference type="InParanoid" id="A0A084QDZ7"/>
<keyword evidence="9" id="KW-1185">Reference proteome</keyword>
<feature type="domain" description="Calcineurin-like phosphoesterase" evidence="7">
    <location>
        <begin position="163"/>
        <end position="427"/>
    </location>
</feature>
<organism evidence="8 9">
    <name type="scientific">Stachybotrys chlorohalonatus (strain IBT 40285)</name>
    <dbReference type="NCBI Taxonomy" id="1283841"/>
    <lineage>
        <taxon>Eukaryota</taxon>
        <taxon>Fungi</taxon>
        <taxon>Dikarya</taxon>
        <taxon>Ascomycota</taxon>
        <taxon>Pezizomycotina</taxon>
        <taxon>Sordariomycetes</taxon>
        <taxon>Hypocreomycetidae</taxon>
        <taxon>Hypocreales</taxon>
        <taxon>Stachybotryaceae</taxon>
        <taxon>Stachybotrys</taxon>
    </lineage>
</organism>
<keyword evidence="3" id="KW-0326">Glycosidase</keyword>
<dbReference type="PANTHER" id="PTHR10340">
    <property type="entry name" value="SPHINGOMYELIN PHOSPHODIESTERASE"/>
    <property type="match status" value="1"/>
</dbReference>
<evidence type="ECO:0000313" key="8">
    <source>
        <dbReference type="EMBL" id="KFA62182.1"/>
    </source>
</evidence>
<feature type="binding site" evidence="4">
    <location>
        <position position="424"/>
    </location>
    <ligand>
        <name>Zn(2+)</name>
        <dbReference type="ChEBI" id="CHEBI:29105"/>
        <label>2</label>
    </ligand>
</feature>
<gene>
    <name evidence="8" type="ORF">S40285_01718</name>
</gene>
<keyword evidence="1 3" id="KW-0378">Hydrolase</keyword>
<dbReference type="EMBL" id="KL660812">
    <property type="protein sequence ID" value="KFA62182.1"/>
    <property type="molecule type" value="Genomic_DNA"/>
</dbReference>
<feature type="binding site" evidence="4">
    <location>
        <position position="170"/>
    </location>
    <ligand>
        <name>Zn(2+)</name>
        <dbReference type="ChEBI" id="CHEBI:29105"/>
        <label>1</label>
    </ligand>
</feature>
<feature type="disulfide bond" evidence="5">
    <location>
        <begin position="185"/>
        <end position="190"/>
    </location>
</feature>
<dbReference type="InterPro" id="IPR004843">
    <property type="entry name" value="Calcineurin-like_PHP"/>
</dbReference>
<dbReference type="Gene3D" id="3.60.21.10">
    <property type="match status" value="1"/>
</dbReference>
<feature type="binding site" evidence="4">
    <location>
        <position position="172"/>
    </location>
    <ligand>
        <name>Zn(2+)</name>
        <dbReference type="ChEBI" id="CHEBI:29105"/>
        <label>1</label>
    </ligand>
</feature>
<feature type="disulfide bond" evidence="5">
    <location>
        <begin position="86"/>
        <end position="97"/>
    </location>
</feature>
<evidence type="ECO:0000256" key="6">
    <source>
        <dbReference type="SAM" id="SignalP"/>
    </source>
</evidence>
<feature type="binding site" evidence="4">
    <location>
        <position position="244"/>
    </location>
    <ligand>
        <name>Zn(2+)</name>
        <dbReference type="ChEBI" id="CHEBI:29105"/>
        <label>2</label>
    </ligand>
</feature>
<evidence type="ECO:0000313" key="9">
    <source>
        <dbReference type="Proteomes" id="UP000028524"/>
    </source>
</evidence>
<dbReference type="STRING" id="1283841.A0A084QDZ7"/>
<keyword evidence="2" id="KW-0325">Glycoprotein</keyword>
<keyword evidence="5" id="KW-1015">Disulfide bond</keyword>
<dbReference type="SUPFAM" id="SSF56300">
    <property type="entry name" value="Metallo-dependent phosphatases"/>
    <property type="match status" value="1"/>
</dbReference>
<proteinExistence type="inferred from homology"/>
<dbReference type="InterPro" id="IPR011160">
    <property type="entry name" value="Sphingomy_PDE"/>
</dbReference>
<dbReference type="GO" id="GO:0004767">
    <property type="term" value="F:sphingomyelin phosphodiesterase activity"/>
    <property type="evidence" value="ECO:0007669"/>
    <property type="project" value="UniProtKB-UniRule"/>
</dbReference>
<feature type="binding site" evidence="4">
    <location>
        <position position="426"/>
    </location>
    <ligand>
        <name>Zn(2+)</name>
        <dbReference type="ChEBI" id="CHEBI:29105"/>
        <label>1</label>
    </ligand>
</feature>
<dbReference type="OMA" id="HNVTVAM"/>
<feature type="signal peptide" evidence="6">
    <location>
        <begin position="1"/>
        <end position="21"/>
    </location>
</feature>
<dbReference type="InterPro" id="IPR029052">
    <property type="entry name" value="Metallo-depent_PP-like"/>
</dbReference>
<protein>
    <recommendedName>
        <fullName evidence="3">Sphingomyelin phosphodiesterase</fullName>
    </recommendedName>
</protein>
<dbReference type="GO" id="GO:0046872">
    <property type="term" value="F:metal ion binding"/>
    <property type="evidence" value="ECO:0007669"/>
    <property type="project" value="UniProtKB-KW"/>
</dbReference>
<evidence type="ECO:0000259" key="7">
    <source>
        <dbReference type="Pfam" id="PF00149"/>
    </source>
</evidence>
<dbReference type="Pfam" id="PF00149">
    <property type="entry name" value="Metallophos"/>
    <property type="match status" value="1"/>
</dbReference>
<dbReference type="InterPro" id="IPR041805">
    <property type="entry name" value="ASMase/PPN1_MPP"/>
</dbReference>
<feature type="disulfide bond" evidence="5">
    <location>
        <begin position="57"/>
        <end position="133"/>
    </location>
</feature>
<dbReference type="HOGENOM" id="CLU_014743_1_0_1"/>
<reference evidence="8 9" key="1">
    <citation type="journal article" date="2014" name="BMC Genomics">
        <title>Comparative genome sequencing reveals chemotype-specific gene clusters in the toxigenic black mold Stachybotrys.</title>
        <authorList>
            <person name="Semeiks J."/>
            <person name="Borek D."/>
            <person name="Otwinowski Z."/>
            <person name="Grishin N.V."/>
        </authorList>
    </citation>
    <scope>NUCLEOTIDE SEQUENCE [LARGE SCALE GENOMIC DNA]</scope>
    <source>
        <strain evidence="8 9">IBT 40285</strain>
    </source>
</reference>
<dbReference type="PANTHER" id="PTHR10340:SF34">
    <property type="entry name" value="SPHINGOMYELIN PHOSPHODIESTERASE"/>
    <property type="match status" value="1"/>
</dbReference>
<dbReference type="Proteomes" id="UP000028524">
    <property type="component" value="Unassembled WGS sequence"/>
</dbReference>
<comment type="function">
    <text evidence="3">Converts sphingomyelin to ceramide.</text>
</comment>
<name>A0A084QDZ7_STAC4</name>
<comment type="cofactor">
    <cofactor evidence="4">
        <name>Zn(2+)</name>
        <dbReference type="ChEBI" id="CHEBI:29105"/>
    </cofactor>
    <text evidence="4">Binds 2 Zn(2+) ions per subunit.</text>
</comment>
<keyword evidence="6" id="KW-0732">Signal</keyword>
<keyword evidence="4" id="KW-0479">Metal-binding</keyword>
<sequence>MLWRNRLFTLLAISHTGYAIGASLHHESSMDEQVMSPPTSQNWADKTWTHMQGPKTCEGCQSTLLLLKSIALLGDNAFVNAITRACKNSGVQDDDVCQGALQAEGPIIAEGLRNMIIGSKTAQLFCVGLLGLCEYPELEHWSVPFPSSKPRTSRPPPSGQKPLKVVHFSDIHIDHHYVEGANTNCSKPICCRSYSEADQPGNTTSPAGPYGDHQCDVPASLEASMYTAIRELVPDAAFAIFTGDVVDHALWATTQASNQWAVSEAYRNMAKSLQLVYGTAGNHEAHPTNAYQPNSVGMAARWIYQLLSAQWSRWITREEAEDTTNLGTYSAKYPNGDLRIISLNTNLYYRQNFWLYQRDMIRDPSNQLAWLVEQLDAAEKAGENVYIIGHMSPGDNNAFHDGANYLDQIINRYSSTVAAMFFGHTHRDEFQITYSDYENRSFTNALATSYIGASLTPTSGMPSFRVYDVDPVTFGVLDVTVYSADMSDETFHMTGPVWKRYYSAKEAYGSATNPPVTADDAELTPAFWHNVTEAMEAADSKLFDAFMSRRSRGWAKENCTDECKDNQICQLRAARSQDNCRSPGSSVSGRADAGGHVEDHLECGYSVAGATLGALRVDKHMLEQLTLFYLEEESEERLEL</sequence>
<feature type="disulfide bond" evidence="5">
    <location>
        <begin position="191"/>
        <end position="215"/>
    </location>
</feature>
<accession>A0A084QDZ7</accession>
<feature type="binding site" evidence="4">
    <location>
        <position position="244"/>
    </location>
    <ligand>
        <name>Zn(2+)</name>
        <dbReference type="ChEBI" id="CHEBI:29105"/>
        <label>1</label>
    </ligand>
</feature>
<feature type="disulfide bond" evidence="5">
    <location>
        <begin position="559"/>
        <end position="563"/>
    </location>
</feature>
<feature type="binding site" evidence="4">
    <location>
        <position position="282"/>
    </location>
    <ligand>
        <name>Zn(2+)</name>
        <dbReference type="ChEBI" id="CHEBI:29105"/>
        <label>2</label>
    </ligand>
</feature>